<evidence type="ECO:0000313" key="2">
    <source>
        <dbReference type="EMBL" id="RYB06711.1"/>
    </source>
</evidence>
<dbReference type="RefSeq" id="WP_129218067.1">
    <property type="nucleotide sequence ID" value="NZ_QYBC01000003.1"/>
</dbReference>
<feature type="compositionally biased region" description="Pro residues" evidence="1">
    <location>
        <begin position="9"/>
        <end position="18"/>
    </location>
</feature>
<evidence type="ECO:0000256" key="1">
    <source>
        <dbReference type="SAM" id="MobiDB-lite"/>
    </source>
</evidence>
<dbReference type="GO" id="GO:0004519">
    <property type="term" value="F:endonuclease activity"/>
    <property type="evidence" value="ECO:0007669"/>
    <property type="project" value="UniProtKB-KW"/>
</dbReference>
<organism evidence="2 3">
    <name type="scientific">Lichenibacterium ramalinae</name>
    <dbReference type="NCBI Taxonomy" id="2316527"/>
    <lineage>
        <taxon>Bacteria</taxon>
        <taxon>Pseudomonadati</taxon>
        <taxon>Pseudomonadota</taxon>
        <taxon>Alphaproteobacteria</taxon>
        <taxon>Hyphomicrobiales</taxon>
        <taxon>Lichenihabitantaceae</taxon>
        <taxon>Lichenibacterium</taxon>
    </lineage>
</organism>
<reference evidence="2 3" key="2">
    <citation type="submission" date="2019-02" db="EMBL/GenBank/DDBJ databases">
        <title>'Lichenibacterium ramalinii' gen. nov. sp. nov., 'Lichenibacterium minor' gen. nov. sp. nov.</title>
        <authorList>
            <person name="Pankratov T."/>
        </authorList>
    </citation>
    <scope>NUCLEOTIDE SEQUENCE [LARGE SCALE GENOMIC DNA]</scope>
    <source>
        <strain evidence="2 3">RmlP001</strain>
    </source>
</reference>
<keyword evidence="2" id="KW-0540">Nuclease</keyword>
<comment type="caution">
    <text evidence="2">The sequence shown here is derived from an EMBL/GenBank/DDBJ whole genome shotgun (WGS) entry which is preliminary data.</text>
</comment>
<feature type="compositionally biased region" description="Basic and acidic residues" evidence="1">
    <location>
        <begin position="99"/>
        <end position="111"/>
    </location>
</feature>
<dbReference type="AlphaFoldDB" id="A0A4Q2RGR4"/>
<proteinExistence type="predicted"/>
<sequence>MRRDGEGRGPPPPRPAPVCPLCDRPIPPGAKASRHHLVPKLKGGAKLGTIHLHQLCHSAIHARFSEAEIARRLSDVESLKADPELAEFLAWVRTKPDDFHAPTRLTRDRRDGRGRRHR</sequence>
<reference evidence="2 3" key="1">
    <citation type="submission" date="2018-09" db="EMBL/GenBank/DDBJ databases">
        <authorList>
            <person name="Grouzdev D.S."/>
            <person name="Krutkina M.S."/>
        </authorList>
    </citation>
    <scope>NUCLEOTIDE SEQUENCE [LARGE SCALE GENOMIC DNA]</scope>
    <source>
        <strain evidence="2 3">RmlP001</strain>
    </source>
</reference>
<dbReference type="PANTHER" id="PTHR37827:SF1">
    <property type="entry name" value="HNH DOMAIN-CONTAINING PROTEIN"/>
    <property type="match status" value="1"/>
</dbReference>
<evidence type="ECO:0000313" key="3">
    <source>
        <dbReference type="Proteomes" id="UP000289411"/>
    </source>
</evidence>
<accession>A0A4Q2RGR4</accession>
<dbReference type="Proteomes" id="UP000289411">
    <property type="component" value="Unassembled WGS sequence"/>
</dbReference>
<dbReference type="OrthoDB" id="7667044at2"/>
<dbReference type="EMBL" id="QYBC01000003">
    <property type="protein sequence ID" value="RYB06711.1"/>
    <property type="molecule type" value="Genomic_DNA"/>
</dbReference>
<protein>
    <submittedName>
        <fullName evidence="2">Restriction endonuclease</fullName>
    </submittedName>
</protein>
<name>A0A4Q2RGR4_9HYPH</name>
<dbReference type="PANTHER" id="PTHR37827">
    <property type="entry name" value="TUDOR DOMAIN-CONTAINING PROTEIN"/>
    <property type="match status" value="1"/>
</dbReference>
<feature type="region of interest" description="Disordered" evidence="1">
    <location>
        <begin position="1"/>
        <end position="34"/>
    </location>
</feature>
<gene>
    <name evidence="2" type="ORF">D3272_05130</name>
</gene>
<feature type="region of interest" description="Disordered" evidence="1">
    <location>
        <begin position="99"/>
        <end position="118"/>
    </location>
</feature>
<keyword evidence="2" id="KW-0255">Endonuclease</keyword>
<keyword evidence="2" id="KW-0378">Hydrolase</keyword>
<keyword evidence="3" id="KW-1185">Reference proteome</keyword>